<dbReference type="CDD" id="cd06257">
    <property type="entry name" value="DnaJ"/>
    <property type="match status" value="1"/>
</dbReference>
<comment type="caution">
    <text evidence="4">The sequence shown here is derived from an EMBL/GenBank/DDBJ whole genome shotgun (WGS) entry which is preliminary data.</text>
</comment>
<evidence type="ECO:0000256" key="2">
    <source>
        <dbReference type="SAM" id="Phobius"/>
    </source>
</evidence>
<dbReference type="Proteomes" id="UP000289784">
    <property type="component" value="Unassembled WGS sequence"/>
</dbReference>
<proteinExistence type="predicted"/>
<keyword evidence="5" id="KW-1185">Reference proteome</keyword>
<feature type="transmembrane region" description="Helical" evidence="2">
    <location>
        <begin position="121"/>
        <end position="140"/>
    </location>
</feature>
<reference evidence="4 5" key="1">
    <citation type="submission" date="2019-01" db="EMBL/GenBank/DDBJ databases">
        <title>Pseudoxanthomonas composti sp. nov., isolated from compost.</title>
        <authorList>
            <person name="Yang G."/>
        </authorList>
    </citation>
    <scope>NUCLEOTIDE SEQUENCE [LARGE SCALE GENOMIC DNA]</scope>
    <source>
        <strain evidence="4 5">GSS15</strain>
    </source>
</reference>
<keyword evidence="2" id="KW-0472">Membrane</keyword>
<evidence type="ECO:0000313" key="4">
    <source>
        <dbReference type="EMBL" id="RXR08280.1"/>
    </source>
</evidence>
<evidence type="ECO:0000313" key="5">
    <source>
        <dbReference type="Proteomes" id="UP000289784"/>
    </source>
</evidence>
<dbReference type="InterPro" id="IPR036869">
    <property type="entry name" value="J_dom_sf"/>
</dbReference>
<dbReference type="InterPro" id="IPR001623">
    <property type="entry name" value="DnaJ_domain"/>
</dbReference>
<organism evidence="4 5">
    <name type="scientific">Pseudoxanthomonas composti</name>
    <dbReference type="NCBI Taxonomy" id="2137479"/>
    <lineage>
        <taxon>Bacteria</taxon>
        <taxon>Pseudomonadati</taxon>
        <taxon>Pseudomonadota</taxon>
        <taxon>Gammaproteobacteria</taxon>
        <taxon>Lysobacterales</taxon>
        <taxon>Lysobacteraceae</taxon>
        <taxon>Pseudoxanthomonas</taxon>
    </lineage>
</organism>
<dbReference type="Gene3D" id="1.10.287.110">
    <property type="entry name" value="DnaJ domain"/>
    <property type="match status" value="1"/>
</dbReference>
<accession>A0A4Q1JY47</accession>
<gene>
    <name evidence="4" type="ORF">EPA99_00120</name>
</gene>
<evidence type="ECO:0000256" key="1">
    <source>
        <dbReference type="ARBA" id="ARBA00023186"/>
    </source>
</evidence>
<dbReference type="EMBL" id="SAWZ01000001">
    <property type="protein sequence ID" value="RXR08280.1"/>
    <property type="molecule type" value="Genomic_DNA"/>
</dbReference>
<protein>
    <recommendedName>
        <fullName evidence="3">J domain-containing protein</fullName>
    </recommendedName>
</protein>
<keyword evidence="2" id="KW-0812">Transmembrane</keyword>
<dbReference type="OrthoDB" id="6028181at2"/>
<name>A0A4Q1JY47_9GAMM</name>
<feature type="domain" description="J" evidence="3">
    <location>
        <begin position="11"/>
        <end position="67"/>
    </location>
</feature>
<dbReference type="AlphaFoldDB" id="A0A4Q1JY47"/>
<dbReference type="SUPFAM" id="SSF46565">
    <property type="entry name" value="Chaperone J-domain"/>
    <property type="match status" value="1"/>
</dbReference>
<keyword evidence="2" id="KW-1133">Transmembrane helix</keyword>
<evidence type="ECO:0000259" key="3">
    <source>
        <dbReference type="PROSITE" id="PS50076"/>
    </source>
</evidence>
<dbReference type="RefSeq" id="WP_129469172.1">
    <property type="nucleotide sequence ID" value="NZ_SAWZ01000001.1"/>
</dbReference>
<dbReference type="PROSITE" id="PS50076">
    <property type="entry name" value="DNAJ_2"/>
    <property type="match status" value="1"/>
</dbReference>
<sequence>MGNVLKLDFSQLYAQLDIEPGCSLDEFRRAYRRRIGTLHPDRSTLPEEADLASELNMLYEHAIDFHKRFGRLPGAAPSPAPAVADGPALPLQRVAPMESVRAAPVPALPEPQPPSRYRRTLWLLIVLAIIGSILWDSFAWRLGL</sequence>
<keyword evidence="1" id="KW-0143">Chaperone</keyword>